<feature type="domain" description="SGNH hydrolase-type esterase" evidence="1">
    <location>
        <begin position="26"/>
        <end position="203"/>
    </location>
</feature>
<reference evidence="2 3" key="1">
    <citation type="submission" date="2018-06" db="EMBL/GenBank/DDBJ databases">
        <title>Genome Sequence of the Brown Rot Fungal Pathogen Monilinia fructigena.</title>
        <authorList>
            <person name="Landi L."/>
            <person name="De Miccolis Angelini R.M."/>
            <person name="Pollastro S."/>
            <person name="Abate D."/>
            <person name="Faretra F."/>
            <person name="Romanazzi G."/>
        </authorList>
    </citation>
    <scope>NUCLEOTIDE SEQUENCE [LARGE SCALE GENOMIC DNA]</scope>
    <source>
        <strain evidence="2 3">Mfrg269</strain>
    </source>
</reference>
<protein>
    <recommendedName>
        <fullName evidence="1">SGNH hydrolase-type esterase domain-containing protein</fullName>
    </recommendedName>
</protein>
<proteinExistence type="predicted"/>
<gene>
    <name evidence="2" type="ORF">DID88_000155</name>
</gene>
<dbReference type="Pfam" id="PF13472">
    <property type="entry name" value="Lipase_GDSL_2"/>
    <property type="match status" value="1"/>
</dbReference>
<evidence type="ECO:0000313" key="2">
    <source>
        <dbReference type="EMBL" id="RAL60379.1"/>
    </source>
</evidence>
<name>A0A395IPV6_9HELO</name>
<dbReference type="EMBL" id="QKRW01000041">
    <property type="protein sequence ID" value="RAL60379.1"/>
    <property type="molecule type" value="Genomic_DNA"/>
</dbReference>
<dbReference type="InterPro" id="IPR051532">
    <property type="entry name" value="Ester_Hydrolysis_Enzymes"/>
</dbReference>
<dbReference type="PANTHER" id="PTHR30383">
    <property type="entry name" value="THIOESTERASE 1/PROTEASE 1/LYSOPHOSPHOLIPASE L1"/>
    <property type="match status" value="1"/>
</dbReference>
<keyword evidence="3" id="KW-1185">Reference proteome</keyword>
<accession>A0A395IPV6</accession>
<evidence type="ECO:0000259" key="1">
    <source>
        <dbReference type="Pfam" id="PF13472"/>
    </source>
</evidence>
<dbReference type="Gene3D" id="3.40.50.1110">
    <property type="entry name" value="SGNH hydrolase"/>
    <property type="match status" value="1"/>
</dbReference>
<dbReference type="OrthoDB" id="408760at2759"/>
<dbReference type="Proteomes" id="UP000249056">
    <property type="component" value="Unassembled WGS sequence"/>
</dbReference>
<dbReference type="PANTHER" id="PTHR30383:SF19">
    <property type="entry name" value="FIBRONECTIN TYPE-III DOMAIN-CONTAINING PROTEIN"/>
    <property type="match status" value="1"/>
</dbReference>
<dbReference type="InterPro" id="IPR036514">
    <property type="entry name" value="SGNH_hydro_sf"/>
</dbReference>
<dbReference type="GO" id="GO:0004622">
    <property type="term" value="F:phosphatidylcholine lysophospholipase activity"/>
    <property type="evidence" value="ECO:0007669"/>
    <property type="project" value="TreeGrafter"/>
</dbReference>
<evidence type="ECO:0000313" key="3">
    <source>
        <dbReference type="Proteomes" id="UP000249056"/>
    </source>
</evidence>
<dbReference type="CDD" id="cd00229">
    <property type="entry name" value="SGNH_hydrolase"/>
    <property type="match status" value="1"/>
</dbReference>
<dbReference type="SUPFAM" id="SSF52266">
    <property type="entry name" value="SGNH hydrolase"/>
    <property type="match status" value="1"/>
</dbReference>
<organism evidence="2 3">
    <name type="scientific">Monilinia fructigena</name>
    <dbReference type="NCBI Taxonomy" id="38457"/>
    <lineage>
        <taxon>Eukaryota</taxon>
        <taxon>Fungi</taxon>
        <taxon>Dikarya</taxon>
        <taxon>Ascomycota</taxon>
        <taxon>Pezizomycotina</taxon>
        <taxon>Leotiomycetes</taxon>
        <taxon>Helotiales</taxon>
        <taxon>Sclerotiniaceae</taxon>
        <taxon>Monilinia</taxon>
    </lineage>
</organism>
<comment type="caution">
    <text evidence="2">The sequence shown here is derived from an EMBL/GenBank/DDBJ whole genome shotgun (WGS) entry which is preliminary data.</text>
</comment>
<dbReference type="InterPro" id="IPR013830">
    <property type="entry name" value="SGNH_hydro"/>
</dbReference>
<dbReference type="AlphaFoldDB" id="A0A395IPV6"/>
<sequence>MSDPHPVEPARAPTATDKLSPLKILCLGDSLTEGYSNFGTKFTPYSTWMKEVLENKWPDREIEVITDGISGDLLTPPGGFKRRMERHFPSTPPITHTILLGGTNDLAYNCSIQTLYAVFEALVFTPLSNSSKVLIMTIPECHVRSKVLDEKREELNNMLVYSLGRKDNVSTFDLRGKMPYHNMEPNHRARLWDDGLHFTEAGYHEMGVMVGEKMVEFIEELKPEKEVSLSGQGTMGIE</sequence>